<dbReference type="EMBL" id="JAUSUL010000006">
    <property type="protein sequence ID" value="MDQ0317641.1"/>
    <property type="molecule type" value="Genomic_DNA"/>
</dbReference>
<dbReference type="Pfam" id="PF01636">
    <property type="entry name" value="APH"/>
    <property type="match status" value="1"/>
</dbReference>
<dbReference type="SUPFAM" id="SSF56112">
    <property type="entry name" value="Protein kinase-like (PK-like)"/>
    <property type="match status" value="1"/>
</dbReference>
<proteinExistence type="predicted"/>
<dbReference type="InterPro" id="IPR002575">
    <property type="entry name" value="Aminoglycoside_PTrfase"/>
</dbReference>
<dbReference type="InterPro" id="IPR052732">
    <property type="entry name" value="Cell-binding_unc_protein"/>
</dbReference>
<dbReference type="Proteomes" id="UP001229244">
    <property type="component" value="Unassembled WGS sequence"/>
</dbReference>
<gene>
    <name evidence="2" type="ORF">J2S73_004127</name>
</gene>
<keyword evidence="2" id="KW-0418">Kinase</keyword>
<dbReference type="AlphaFoldDB" id="A0AAE3VT47"/>
<dbReference type="InterPro" id="IPR027417">
    <property type="entry name" value="P-loop_NTPase"/>
</dbReference>
<keyword evidence="2" id="KW-0808">Transferase</keyword>
<dbReference type="GO" id="GO:0016301">
    <property type="term" value="F:kinase activity"/>
    <property type="evidence" value="ECO:0007669"/>
    <property type="project" value="UniProtKB-KW"/>
</dbReference>
<accession>A0AAE3VT47</accession>
<dbReference type="SUPFAM" id="SSF52540">
    <property type="entry name" value="P-loop containing nucleoside triphosphate hydrolases"/>
    <property type="match status" value="1"/>
</dbReference>
<sequence>MMDANAAGDSSQDAVVAFLEDPATHGGAAPKRIDTHAAMVFLAGDDVYKIKRAVRYPYLDFSTLDRRKAACRRELEVNRAYAGEIYHGLIPITRDGDGALSIDGDGEPVEWAVHMRRFDEGATLDHVITEGPLPPETLDALGDRLVEAHADAPRRDGARWIADLESYLDDNAASFAAAPDLFPPEAARRLNREAWGQLALLRPLLRRRDAEGRIRLLHGDCHLGNIAMIDGAPRFFDAIEFDDRIATGDVLYDLAFLVMDLWRRGHRADASRVFNRYVTVHGDRSDFSALAAFPFFLMMRAAIRAKVTAARLRFLEGDAREAAAADARDAFAHACAFLEPDAARAVAVGGLSGTGKTTLARRLAPDIGRAPGAVHLRSDVIRKRRAGVGLTERLPKGAYTKEASAAVYDDLLDQGRIALGSGQSVVLDAVFAAPEERGAAERMAREAGVGFAGIWLEAAPATLEDRVTTRTGDASDADADVIRTQAEYDLGTIGWQHIDAGGGPDEACGAALAALEAGDGDRDG</sequence>
<dbReference type="PANTHER" id="PTHR43883:SF1">
    <property type="entry name" value="GLUCONOKINASE"/>
    <property type="match status" value="1"/>
</dbReference>
<dbReference type="InterPro" id="IPR011009">
    <property type="entry name" value="Kinase-like_dom_sf"/>
</dbReference>
<protein>
    <submittedName>
        <fullName evidence="2">Aminoglycoside phosphotransferase family enzyme/predicted kinase</fullName>
    </submittedName>
</protein>
<evidence type="ECO:0000313" key="2">
    <source>
        <dbReference type="EMBL" id="MDQ0317641.1"/>
    </source>
</evidence>
<dbReference type="Gene3D" id="3.90.1200.10">
    <property type="match status" value="1"/>
</dbReference>
<dbReference type="PANTHER" id="PTHR43883">
    <property type="entry name" value="SLR0207 PROTEIN"/>
    <property type="match status" value="1"/>
</dbReference>
<comment type="caution">
    <text evidence="2">The sequence shown here is derived from an EMBL/GenBank/DDBJ whole genome shotgun (WGS) entry which is preliminary data.</text>
</comment>
<dbReference type="Pfam" id="PF13671">
    <property type="entry name" value="AAA_33"/>
    <property type="match status" value="1"/>
</dbReference>
<feature type="domain" description="Aminoglycoside phosphotransferase" evidence="1">
    <location>
        <begin position="69"/>
        <end position="273"/>
    </location>
</feature>
<organism evidence="2 3">
    <name type="scientific">Amorphus orientalis</name>
    <dbReference type="NCBI Taxonomy" id="649198"/>
    <lineage>
        <taxon>Bacteria</taxon>
        <taxon>Pseudomonadati</taxon>
        <taxon>Pseudomonadota</taxon>
        <taxon>Alphaproteobacteria</taxon>
        <taxon>Hyphomicrobiales</taxon>
        <taxon>Amorphaceae</taxon>
        <taxon>Amorphus</taxon>
    </lineage>
</organism>
<reference evidence="2" key="1">
    <citation type="submission" date="2023-07" db="EMBL/GenBank/DDBJ databases">
        <title>Genomic Encyclopedia of Type Strains, Phase IV (KMG-IV): sequencing the most valuable type-strain genomes for metagenomic binning, comparative biology and taxonomic classification.</title>
        <authorList>
            <person name="Goeker M."/>
        </authorList>
    </citation>
    <scope>NUCLEOTIDE SEQUENCE</scope>
    <source>
        <strain evidence="2">DSM 21202</strain>
    </source>
</reference>
<dbReference type="RefSeq" id="WP_306887561.1">
    <property type="nucleotide sequence ID" value="NZ_JAUSUL010000006.1"/>
</dbReference>
<dbReference type="Gene3D" id="3.40.50.300">
    <property type="entry name" value="P-loop containing nucleotide triphosphate hydrolases"/>
    <property type="match status" value="1"/>
</dbReference>
<evidence type="ECO:0000313" key="3">
    <source>
        <dbReference type="Proteomes" id="UP001229244"/>
    </source>
</evidence>
<keyword evidence="3" id="KW-1185">Reference proteome</keyword>
<name>A0AAE3VT47_9HYPH</name>
<evidence type="ECO:0000259" key="1">
    <source>
        <dbReference type="Pfam" id="PF01636"/>
    </source>
</evidence>